<accession>Q5BRA6</accession>
<dbReference type="AlphaFoldDB" id="Q5BRA6"/>
<reference evidence="1" key="2">
    <citation type="journal article" date="2006" name="PLoS Pathog.">
        <title>New perspectives on host-parasite interplay by comparative transcriptomic and proteomic analyses of Schistosoma japonicum.</title>
        <authorList>
            <person name="Liu F."/>
            <person name="Lu J."/>
            <person name="Hu W."/>
            <person name="Wang S.Y."/>
            <person name="Cui S.J."/>
            <person name="Chi M."/>
            <person name="Yan Q."/>
            <person name="Wang X.R."/>
            <person name="Song H.D."/>
            <person name="Xu X.N."/>
            <person name="Wang J.J."/>
            <person name="Zhang X.L."/>
            <person name="Zhang X."/>
            <person name="Wang Z.Q."/>
            <person name="Xue C.L."/>
            <person name="Brindley P.J."/>
            <person name="McManus D.P."/>
            <person name="Yang P.Y."/>
            <person name="Feng Z."/>
            <person name="Chen Z."/>
            <person name="Han Z.G."/>
        </authorList>
    </citation>
    <scope>NUCLEOTIDE SEQUENCE</scope>
</reference>
<name>Q5BRA6_SCHJA</name>
<evidence type="ECO:0000313" key="1">
    <source>
        <dbReference type="EMBL" id="AAX30930.1"/>
    </source>
</evidence>
<dbReference type="EMBL" id="AY915709">
    <property type="protein sequence ID" value="AAX30930.1"/>
    <property type="molecule type" value="mRNA"/>
</dbReference>
<protein>
    <submittedName>
        <fullName evidence="1">SJCHGC08822 protein</fullName>
    </submittedName>
</protein>
<organism evidence="1">
    <name type="scientific">Schistosoma japonicum</name>
    <name type="common">Blood fluke</name>
    <dbReference type="NCBI Taxonomy" id="6182"/>
    <lineage>
        <taxon>Eukaryota</taxon>
        <taxon>Metazoa</taxon>
        <taxon>Spiralia</taxon>
        <taxon>Lophotrochozoa</taxon>
        <taxon>Platyhelminthes</taxon>
        <taxon>Trematoda</taxon>
        <taxon>Digenea</taxon>
        <taxon>Strigeidida</taxon>
        <taxon>Schistosomatoidea</taxon>
        <taxon>Schistosomatidae</taxon>
        <taxon>Schistosoma</taxon>
    </lineage>
</organism>
<proteinExistence type="evidence at transcript level"/>
<reference evidence="1" key="1">
    <citation type="submission" date="2005-01" db="EMBL/GenBank/DDBJ databases">
        <authorList>
            <person name="Han Z."/>
        </authorList>
    </citation>
    <scope>NUCLEOTIDE SEQUENCE</scope>
</reference>
<sequence length="61" mass="7260">MDALHTSEECYLNLVRSISNHLDVDRLPGQRSLIQVPRIEREIVKKERQHTIELLSQRMTY</sequence>